<gene>
    <name evidence="3" type="ORF">HELGO_WM17198</name>
</gene>
<dbReference type="Gene3D" id="3.40.30.10">
    <property type="entry name" value="Glutaredoxin"/>
    <property type="match status" value="1"/>
</dbReference>
<dbReference type="InterPro" id="IPR017937">
    <property type="entry name" value="Thioredoxin_CS"/>
</dbReference>
<dbReference type="Pfam" id="PF13899">
    <property type="entry name" value="Thioredoxin_7"/>
    <property type="match status" value="1"/>
</dbReference>
<proteinExistence type="predicted"/>
<feature type="chain" id="PRO_5027843202" description="Thioredoxin domain-containing protein" evidence="2">
    <location>
        <begin position="22"/>
        <end position="277"/>
    </location>
</feature>
<accession>A0A6S6TAL8</accession>
<dbReference type="AlphaFoldDB" id="A0A6S6TAL8"/>
<dbReference type="PROSITE" id="PS00194">
    <property type="entry name" value="THIOREDOXIN_1"/>
    <property type="match status" value="1"/>
</dbReference>
<dbReference type="SUPFAM" id="SSF52833">
    <property type="entry name" value="Thioredoxin-like"/>
    <property type="match status" value="1"/>
</dbReference>
<protein>
    <recommendedName>
        <fullName evidence="4">Thioredoxin domain-containing protein</fullName>
    </recommendedName>
</protein>
<name>A0A6S6TAL8_9BACT</name>
<keyword evidence="2" id="KW-0732">Signal</keyword>
<evidence type="ECO:0000313" key="3">
    <source>
        <dbReference type="EMBL" id="CAA6815246.1"/>
    </source>
</evidence>
<sequence>MKCLKPLILMLLISLSLNAQSFYVLTDVKSYDPIVITEGKELDLFKGDIKSLMDANALELDINTTGHSSRVLAFLVNKFSLGDTLGIRVILELGEYVKRKGSEDEVFAISYVKEKIFVYNKAGLEDDLADVVEEMLEIFATQYKDDNKKFSKKKKSVRHETFDKDMNYENDYRVALMKAKKERKSLLVFMTTSYCPWCRKFENRILSEEHIDKKIKAKHIPVMLNFDKKNFPKNLQEMSVVPTLYILDYKTEEIKETFVGFASRNIFLNYLGSLDDK</sequence>
<dbReference type="EMBL" id="CACVAZ010000098">
    <property type="protein sequence ID" value="CAA6815246.1"/>
    <property type="molecule type" value="Genomic_DNA"/>
</dbReference>
<keyword evidence="1" id="KW-0676">Redox-active center</keyword>
<dbReference type="InterPro" id="IPR036249">
    <property type="entry name" value="Thioredoxin-like_sf"/>
</dbReference>
<reference evidence="3" key="1">
    <citation type="submission" date="2020-01" db="EMBL/GenBank/DDBJ databases">
        <authorList>
            <person name="Meier V. D."/>
            <person name="Meier V D."/>
        </authorList>
    </citation>
    <scope>NUCLEOTIDE SEQUENCE</scope>
    <source>
        <strain evidence="3">HLG_WM_MAG_02</strain>
    </source>
</reference>
<evidence type="ECO:0000256" key="1">
    <source>
        <dbReference type="ARBA" id="ARBA00023284"/>
    </source>
</evidence>
<evidence type="ECO:0000256" key="2">
    <source>
        <dbReference type="SAM" id="SignalP"/>
    </source>
</evidence>
<evidence type="ECO:0008006" key="4">
    <source>
        <dbReference type="Google" id="ProtNLM"/>
    </source>
</evidence>
<feature type="signal peptide" evidence="2">
    <location>
        <begin position="1"/>
        <end position="21"/>
    </location>
</feature>
<organism evidence="3">
    <name type="scientific">uncultured Sulfurovum sp</name>
    <dbReference type="NCBI Taxonomy" id="269237"/>
    <lineage>
        <taxon>Bacteria</taxon>
        <taxon>Pseudomonadati</taxon>
        <taxon>Campylobacterota</taxon>
        <taxon>Epsilonproteobacteria</taxon>
        <taxon>Campylobacterales</taxon>
        <taxon>Sulfurovaceae</taxon>
        <taxon>Sulfurovum</taxon>
        <taxon>environmental samples</taxon>
    </lineage>
</organism>